<comment type="catalytic activity">
    <reaction evidence="12 13">
        <text>DNA(n) + a 2'-deoxyribonucleoside 5'-triphosphate = DNA(n+1) + diphosphate</text>
        <dbReference type="Rhea" id="RHEA:22508"/>
        <dbReference type="Rhea" id="RHEA-COMP:17339"/>
        <dbReference type="Rhea" id="RHEA-COMP:17340"/>
        <dbReference type="ChEBI" id="CHEBI:33019"/>
        <dbReference type="ChEBI" id="CHEBI:61560"/>
        <dbReference type="ChEBI" id="CHEBI:173112"/>
        <dbReference type="EC" id="2.7.7.7"/>
    </reaction>
</comment>
<evidence type="ECO:0000256" key="2">
    <source>
        <dbReference type="ARBA" id="ARBA00007391"/>
    </source>
</evidence>
<dbReference type="Pfam" id="PF07733">
    <property type="entry name" value="DNA_pol3_alpha"/>
    <property type="match status" value="1"/>
</dbReference>
<organism evidence="16 17">
    <name type="scientific">Sandaracinobacter neustonicus</name>
    <dbReference type="NCBI Taxonomy" id="1715348"/>
    <lineage>
        <taxon>Bacteria</taxon>
        <taxon>Pseudomonadati</taxon>
        <taxon>Pseudomonadota</taxon>
        <taxon>Alphaproteobacteria</taxon>
        <taxon>Sphingomonadales</taxon>
        <taxon>Sphingosinicellaceae</taxon>
        <taxon>Sandaracinobacter</taxon>
    </lineage>
</organism>
<dbReference type="GO" id="GO:0006260">
    <property type="term" value="P:DNA replication"/>
    <property type="evidence" value="ECO:0007669"/>
    <property type="project" value="UniProtKB-KW"/>
</dbReference>
<comment type="caution">
    <text evidence="16">The sequence shown here is derived from an EMBL/GenBank/DDBJ whole genome shotgun (WGS) entry which is preliminary data.</text>
</comment>
<evidence type="ECO:0000256" key="1">
    <source>
        <dbReference type="ARBA" id="ARBA00004496"/>
    </source>
</evidence>
<evidence type="ECO:0000256" key="10">
    <source>
        <dbReference type="ARBA" id="ARBA00022932"/>
    </source>
</evidence>
<dbReference type="GO" id="GO:0005737">
    <property type="term" value="C:cytoplasm"/>
    <property type="evidence" value="ECO:0007669"/>
    <property type="project" value="UniProtKB-SubCell"/>
</dbReference>
<feature type="domain" description="Polymerase/histidinol phosphatase N-terminal" evidence="15">
    <location>
        <begin position="7"/>
        <end position="74"/>
    </location>
</feature>
<evidence type="ECO:0000313" key="17">
    <source>
        <dbReference type="Proteomes" id="UP000319897"/>
    </source>
</evidence>
<evidence type="ECO:0000256" key="4">
    <source>
        <dbReference type="ARBA" id="ARBA00017273"/>
    </source>
</evidence>
<gene>
    <name evidence="16" type="primary">dnaE</name>
    <name evidence="13" type="synonym">dnaE2</name>
    <name evidence="16" type="ORF">FJQ54_12730</name>
</gene>
<dbReference type="InterPro" id="IPR004365">
    <property type="entry name" value="NA-bd_OB_tRNA"/>
</dbReference>
<comment type="similarity">
    <text evidence="2 13">Belongs to the DNA polymerase type-C family. DnaE2 subfamily.</text>
</comment>
<dbReference type="InterPro" id="IPR004805">
    <property type="entry name" value="DnaE2/DnaE/PolC"/>
</dbReference>
<reference evidence="16 17" key="1">
    <citation type="submission" date="2019-06" db="EMBL/GenBank/DDBJ databases">
        <authorList>
            <person name="Lee I."/>
            <person name="Jang G.I."/>
            <person name="Hwang C.Y."/>
        </authorList>
    </citation>
    <scope>NUCLEOTIDE SEQUENCE [LARGE SCALE GENOMIC DNA]</scope>
    <source>
        <strain evidence="16 17">PAMC 28131</strain>
    </source>
</reference>
<keyword evidence="7 13" id="KW-0548">Nucleotidyltransferase</keyword>
<keyword evidence="6 13" id="KW-0808">Transferase</keyword>
<dbReference type="Pfam" id="PF14579">
    <property type="entry name" value="HHH_6"/>
    <property type="match status" value="1"/>
</dbReference>
<dbReference type="Pfam" id="PF01336">
    <property type="entry name" value="tRNA_anti-codon"/>
    <property type="match status" value="1"/>
</dbReference>
<dbReference type="CDD" id="cd07434">
    <property type="entry name" value="PHP_PolIIIA_DnaE2"/>
    <property type="match status" value="1"/>
</dbReference>
<proteinExistence type="inferred from homology"/>
<dbReference type="NCBIfam" id="TIGR00594">
    <property type="entry name" value="polc"/>
    <property type="match status" value="1"/>
</dbReference>
<dbReference type="NCBIfam" id="NF004225">
    <property type="entry name" value="PRK05672.1"/>
    <property type="match status" value="1"/>
</dbReference>
<keyword evidence="10 13" id="KW-0239">DNA-directed DNA polymerase</keyword>
<dbReference type="InterPro" id="IPR040982">
    <property type="entry name" value="DNA_pol3_finger"/>
</dbReference>
<dbReference type="InterPro" id="IPR003141">
    <property type="entry name" value="Pol/His_phosphatase_N"/>
</dbReference>
<dbReference type="EC" id="2.7.7.7" evidence="3 13"/>
<protein>
    <recommendedName>
        <fullName evidence="4 13">Error-prone DNA polymerase</fullName>
        <ecNumber evidence="3 13">2.7.7.7</ecNumber>
    </recommendedName>
</protein>
<dbReference type="OrthoDB" id="9803237at2"/>
<keyword evidence="11 13" id="KW-0234">DNA repair</keyword>
<name>A0A501XHM2_9SPHN</name>
<dbReference type="CDD" id="cd04485">
    <property type="entry name" value="DnaE_OBF"/>
    <property type="match status" value="1"/>
</dbReference>
<dbReference type="Proteomes" id="UP000319897">
    <property type="component" value="Unassembled WGS sequence"/>
</dbReference>
<dbReference type="SMART" id="SM00481">
    <property type="entry name" value="POLIIIAc"/>
    <property type="match status" value="1"/>
</dbReference>
<dbReference type="Gene3D" id="3.20.20.140">
    <property type="entry name" value="Metal-dependent hydrolases"/>
    <property type="match status" value="1"/>
</dbReference>
<dbReference type="InterPro" id="IPR023073">
    <property type="entry name" value="DnaE2"/>
</dbReference>
<dbReference type="GO" id="GO:0003676">
    <property type="term" value="F:nucleic acid binding"/>
    <property type="evidence" value="ECO:0007669"/>
    <property type="project" value="InterPro"/>
</dbReference>
<keyword evidence="9 13" id="KW-0227">DNA damage</keyword>
<dbReference type="GO" id="GO:0009432">
    <property type="term" value="P:SOS response"/>
    <property type="evidence" value="ECO:0007669"/>
    <property type="project" value="UniProtKB-ARBA"/>
</dbReference>
<dbReference type="FunFam" id="1.10.150.870:FF:000002">
    <property type="entry name" value="Error-prone DNA polymerase"/>
    <property type="match status" value="1"/>
</dbReference>
<evidence type="ECO:0000256" key="12">
    <source>
        <dbReference type="ARBA" id="ARBA00049244"/>
    </source>
</evidence>
<dbReference type="PANTHER" id="PTHR32294:SF4">
    <property type="entry name" value="ERROR-PRONE DNA POLYMERASE"/>
    <property type="match status" value="1"/>
</dbReference>
<dbReference type="HAMAP" id="MF_01902">
    <property type="entry name" value="DNApol_error_prone"/>
    <property type="match status" value="1"/>
</dbReference>
<evidence type="ECO:0000313" key="16">
    <source>
        <dbReference type="EMBL" id="TPE59793.1"/>
    </source>
</evidence>
<dbReference type="Gene3D" id="1.10.150.870">
    <property type="match status" value="1"/>
</dbReference>
<dbReference type="GO" id="GO:0003887">
    <property type="term" value="F:DNA-directed DNA polymerase activity"/>
    <property type="evidence" value="ECO:0007669"/>
    <property type="project" value="UniProtKB-UniRule"/>
</dbReference>
<sequence>MTAARYAELQVTSHFSFLRGASSCEELFAQAAMLGIEALAVVDRNSLAGIVRAHEAAKTTGVRLVVGCRLDLADGTAVLVYPTDRPAYSRLCRLLSLGKGRAGKGGCRLDWSDLVAWSEGVIAVLVPDEADGDCEFRLRRLRDDFGDRAYLALTLRRRPNDQMRLFELSNLAARMRVATLVTNDVLFHEPGRRILQDVVTCIRHGVTIDELGDRRERHADRYLKPPEEVHRLFGRYPEALARTREIVERCRFSLDELAYQYPEERADPALTPQETLEKLTWESAAERYPEGVPEEVQATLRHELRLIGKLDYAPYFLTVNSIVRFARSQDILCQGRGSAANSAVCYVLGITSIDPGRNDLLFERFVSEARREPPDIDVDFEHERREIVMQWVFDHYGRTHAALCSTVIRYRTKGALRDVGKALGLTEDLIRTLSSQIWGWSEDGVEDKHVEGLNLNLDDRRLRLAIDLARQLMGAPRHLSQHPGGFVLTNDRLDDLVPIEPAAMADRQVIEWDKDDIDALKFMKVDVLALGMLTCMKRGLDLLAEHKGVALDLASIPPEDPRTYAMIRNADTLGTFQIESRAQMSMLPRLKPRTFYDLVVQVAIVRPGPIQGDMVHPYLRRREGLEPVDYPTPELEQVLGKTLGVPLFQEQAMRVAMVCAGFTADEADQLRKSMATFKFTGGVSAFKDKLVGGMIARGYTAEYADRTFSQLEGFGSYGFPESHAASFALVAYASSWLKCWHPDVFCAALLNSQPMGFYAPAQIVRDARDHGVEVRPVCVNASRWDCTLEPDGRGRFAVRLGLRMVKSLANAHGAALVAARAEEPFASVDDLWRRAAIPTAALVALAEADAFGPALALARRDALWAIKALRDEPLPLFAAAAAHEGAAVPEIAEAPVALRPMTSGREVVEDYGHVGLSLRSHPVSFLRGDLARRKMVSCGEAMAAKDGRWLEAAGLVLVRQRPGSANGVMFITLEDETGIANLVVWTKVFETYRRVVMSSSMIAVHGRIQREGEVVHLVAHRLTDLSAELASVGRRDRPFPLPAGRGDGARHGSSGPDPREVRAASPTTPSVRVRTRDFR</sequence>
<dbReference type="InterPro" id="IPR004013">
    <property type="entry name" value="PHP_dom"/>
</dbReference>
<dbReference type="InterPro" id="IPR029460">
    <property type="entry name" value="DNAPol_HHH"/>
</dbReference>
<dbReference type="GO" id="GO:0008408">
    <property type="term" value="F:3'-5' exonuclease activity"/>
    <property type="evidence" value="ECO:0007669"/>
    <property type="project" value="InterPro"/>
</dbReference>
<dbReference type="RefSeq" id="WP_140928802.1">
    <property type="nucleotide sequence ID" value="NZ_VFSU01000029.1"/>
</dbReference>
<evidence type="ECO:0000256" key="6">
    <source>
        <dbReference type="ARBA" id="ARBA00022679"/>
    </source>
</evidence>
<dbReference type="AlphaFoldDB" id="A0A501XHM2"/>
<evidence type="ECO:0000256" key="8">
    <source>
        <dbReference type="ARBA" id="ARBA00022705"/>
    </source>
</evidence>
<evidence type="ECO:0000256" key="14">
    <source>
        <dbReference type="SAM" id="MobiDB-lite"/>
    </source>
</evidence>
<dbReference type="PANTHER" id="PTHR32294">
    <property type="entry name" value="DNA POLYMERASE III SUBUNIT ALPHA"/>
    <property type="match status" value="1"/>
</dbReference>
<dbReference type="GO" id="GO:0006281">
    <property type="term" value="P:DNA repair"/>
    <property type="evidence" value="ECO:0007669"/>
    <property type="project" value="UniProtKB-UniRule"/>
</dbReference>
<keyword evidence="17" id="KW-1185">Reference proteome</keyword>
<evidence type="ECO:0000259" key="15">
    <source>
        <dbReference type="SMART" id="SM00481"/>
    </source>
</evidence>
<evidence type="ECO:0000256" key="5">
    <source>
        <dbReference type="ARBA" id="ARBA00022490"/>
    </source>
</evidence>
<keyword evidence="5 13" id="KW-0963">Cytoplasm</keyword>
<dbReference type="EMBL" id="VFSU01000029">
    <property type="protein sequence ID" value="TPE59793.1"/>
    <property type="molecule type" value="Genomic_DNA"/>
</dbReference>
<comment type="function">
    <text evidence="13">DNA polymerase involved in damage-induced mutagenesis and translesion synthesis (TLS). It is not the major replicative DNA polymerase.</text>
</comment>
<dbReference type="Pfam" id="PF17657">
    <property type="entry name" value="DNA_pol3_finger"/>
    <property type="match status" value="1"/>
</dbReference>
<feature type="region of interest" description="Disordered" evidence="14">
    <location>
        <begin position="1036"/>
        <end position="1079"/>
    </location>
</feature>
<evidence type="ECO:0000256" key="9">
    <source>
        <dbReference type="ARBA" id="ARBA00022763"/>
    </source>
</evidence>
<comment type="subcellular location">
    <subcellularLocation>
        <location evidence="1 13">Cytoplasm</location>
    </subcellularLocation>
</comment>
<dbReference type="InterPro" id="IPR011708">
    <property type="entry name" value="DNA_pol3_alpha_NTPase_dom"/>
</dbReference>
<evidence type="ECO:0000256" key="3">
    <source>
        <dbReference type="ARBA" id="ARBA00012417"/>
    </source>
</evidence>
<dbReference type="Pfam" id="PF02811">
    <property type="entry name" value="PHP"/>
    <property type="match status" value="1"/>
</dbReference>
<keyword evidence="8 13" id="KW-0235">DNA replication</keyword>
<evidence type="ECO:0000256" key="13">
    <source>
        <dbReference type="HAMAP-Rule" id="MF_01902"/>
    </source>
</evidence>
<accession>A0A501XHM2</accession>
<evidence type="ECO:0000256" key="11">
    <source>
        <dbReference type="ARBA" id="ARBA00023204"/>
    </source>
</evidence>
<evidence type="ECO:0000256" key="7">
    <source>
        <dbReference type="ARBA" id="ARBA00022695"/>
    </source>
</evidence>